<dbReference type="AlphaFoldDB" id="A0A0A8ZTR5"/>
<name>A0A0A8ZTR5_ARUDO</name>
<organism evidence="1">
    <name type="scientific">Arundo donax</name>
    <name type="common">Giant reed</name>
    <name type="synonym">Donax arundinaceus</name>
    <dbReference type="NCBI Taxonomy" id="35708"/>
    <lineage>
        <taxon>Eukaryota</taxon>
        <taxon>Viridiplantae</taxon>
        <taxon>Streptophyta</taxon>
        <taxon>Embryophyta</taxon>
        <taxon>Tracheophyta</taxon>
        <taxon>Spermatophyta</taxon>
        <taxon>Magnoliopsida</taxon>
        <taxon>Liliopsida</taxon>
        <taxon>Poales</taxon>
        <taxon>Poaceae</taxon>
        <taxon>PACMAD clade</taxon>
        <taxon>Arundinoideae</taxon>
        <taxon>Arundineae</taxon>
        <taxon>Arundo</taxon>
    </lineage>
</organism>
<proteinExistence type="predicted"/>
<reference evidence="1" key="1">
    <citation type="submission" date="2014-09" db="EMBL/GenBank/DDBJ databases">
        <authorList>
            <person name="Magalhaes I.L.F."/>
            <person name="Oliveira U."/>
            <person name="Santos F.R."/>
            <person name="Vidigal T.H.D.A."/>
            <person name="Brescovit A.D."/>
            <person name="Santos A.J."/>
        </authorList>
    </citation>
    <scope>NUCLEOTIDE SEQUENCE</scope>
    <source>
        <tissue evidence="1">Shoot tissue taken approximately 20 cm above the soil surface</tissue>
    </source>
</reference>
<sequence>MRRVPWRSKIEHSGSCAWHDSVPHSFSVDSAISTWRFGLHGTSIFIVVASSWPGGC</sequence>
<evidence type="ECO:0000313" key="1">
    <source>
        <dbReference type="EMBL" id="JAD42176.1"/>
    </source>
</evidence>
<dbReference type="EMBL" id="GBRH01255719">
    <property type="protein sequence ID" value="JAD42176.1"/>
    <property type="molecule type" value="Transcribed_RNA"/>
</dbReference>
<accession>A0A0A8ZTR5</accession>
<reference evidence="1" key="2">
    <citation type="journal article" date="2015" name="Data Brief">
        <title>Shoot transcriptome of the giant reed, Arundo donax.</title>
        <authorList>
            <person name="Barrero R.A."/>
            <person name="Guerrero F.D."/>
            <person name="Moolhuijzen P."/>
            <person name="Goolsby J.A."/>
            <person name="Tidwell J."/>
            <person name="Bellgard S.E."/>
            <person name="Bellgard M.I."/>
        </authorList>
    </citation>
    <scope>NUCLEOTIDE SEQUENCE</scope>
    <source>
        <tissue evidence="1">Shoot tissue taken approximately 20 cm above the soil surface</tissue>
    </source>
</reference>
<protein>
    <submittedName>
        <fullName evidence="1">Uncharacterized protein</fullName>
    </submittedName>
</protein>